<dbReference type="RefSeq" id="XP_802514.1">
    <property type="nucleotide sequence ID" value="XM_797421.1"/>
</dbReference>
<name>Q4CLB6_TRYCC</name>
<gene>
    <name evidence="1" type="ORF">Tc00.1047053432867.20</name>
</gene>
<sequence length="78" mass="9077">DSGEEVITEDNTMVLRPPRELLLTKEDLLKFVELVQETPLKRVKESPVVWRFIEEKARRLRMSELLKTVEQQAVVATA</sequence>
<dbReference type="PaxDb" id="353153-Q4CLB6"/>
<reference evidence="1 2" key="1">
    <citation type="journal article" date="2005" name="Science">
        <title>The genome sequence of Trypanosoma cruzi, etiologic agent of Chagas disease.</title>
        <authorList>
            <person name="El-Sayed N.M."/>
            <person name="Myler P.J."/>
            <person name="Bartholomeu D.C."/>
            <person name="Nilsson D."/>
            <person name="Aggarwal G."/>
            <person name="Tran A.N."/>
            <person name="Ghedin E."/>
            <person name="Worthey E.A."/>
            <person name="Delcher A.L."/>
            <person name="Blandin G."/>
            <person name="Westenberger S.J."/>
            <person name="Caler E."/>
            <person name="Cerqueira G.C."/>
            <person name="Branche C."/>
            <person name="Haas B."/>
            <person name="Anupama A."/>
            <person name="Arner E."/>
            <person name="Aslund L."/>
            <person name="Attipoe P."/>
            <person name="Bontempi E."/>
            <person name="Bringaud F."/>
            <person name="Burton P."/>
            <person name="Cadag E."/>
            <person name="Campbell D.A."/>
            <person name="Carrington M."/>
            <person name="Crabtree J."/>
            <person name="Darban H."/>
            <person name="da Silveira J.F."/>
            <person name="de Jong P."/>
            <person name="Edwards K."/>
            <person name="Englund P.T."/>
            <person name="Fazelina G."/>
            <person name="Feldblyum T."/>
            <person name="Ferella M."/>
            <person name="Frasch A.C."/>
            <person name="Gull K."/>
            <person name="Horn D."/>
            <person name="Hou L."/>
            <person name="Huang Y."/>
            <person name="Kindlund E."/>
            <person name="Klingbeil M."/>
            <person name="Kluge S."/>
            <person name="Koo H."/>
            <person name="Lacerda D."/>
            <person name="Levin M.J."/>
            <person name="Lorenzi H."/>
            <person name="Louie T."/>
            <person name="Machado C.R."/>
            <person name="McCulloch R."/>
            <person name="McKenna A."/>
            <person name="Mizuno Y."/>
            <person name="Mottram J.C."/>
            <person name="Nelson S."/>
            <person name="Ochaya S."/>
            <person name="Osoegawa K."/>
            <person name="Pai G."/>
            <person name="Parsons M."/>
            <person name="Pentony M."/>
            <person name="Pettersson U."/>
            <person name="Pop M."/>
            <person name="Ramirez J.L."/>
            <person name="Rinta J."/>
            <person name="Robertson L."/>
            <person name="Salzberg S.L."/>
            <person name="Sanchez D.O."/>
            <person name="Seyler A."/>
            <person name="Sharma R."/>
            <person name="Shetty J."/>
            <person name="Simpson A.J."/>
            <person name="Sisk E."/>
            <person name="Tammi M.T."/>
            <person name="Tarleton R."/>
            <person name="Teixeira S."/>
            <person name="Van Aken S."/>
            <person name="Vogt C."/>
            <person name="Ward P.N."/>
            <person name="Wickstead B."/>
            <person name="Wortman J."/>
            <person name="White O."/>
            <person name="Fraser C.M."/>
            <person name="Stuart K.D."/>
            <person name="Andersson B."/>
        </authorList>
    </citation>
    <scope>NUCLEOTIDE SEQUENCE [LARGE SCALE GENOMIC DNA]</scope>
    <source>
        <strain evidence="1 2">CL Brener</strain>
    </source>
</reference>
<evidence type="ECO:0000313" key="2">
    <source>
        <dbReference type="Proteomes" id="UP000002296"/>
    </source>
</evidence>
<dbReference type="Pfam" id="PF26230">
    <property type="entry name" value="RESC11"/>
    <property type="match status" value="1"/>
</dbReference>
<dbReference type="Proteomes" id="UP000002296">
    <property type="component" value="Unassembled WGS sequence"/>
</dbReference>
<dbReference type="EMBL" id="AAHK01004688">
    <property type="protein sequence ID" value="EAN81068.1"/>
    <property type="molecule type" value="Genomic_DNA"/>
</dbReference>
<comment type="caution">
    <text evidence="1">The sequence shown here is derived from an EMBL/GenBank/DDBJ whole genome shotgun (WGS) entry which is preliminary data.</text>
</comment>
<keyword evidence="2" id="KW-1185">Reference proteome</keyword>
<protein>
    <submittedName>
        <fullName evidence="1">Uncharacterized protein</fullName>
    </submittedName>
</protein>
<dbReference type="InParanoid" id="Q4CLB6"/>
<dbReference type="GeneID" id="3531814"/>
<feature type="non-terminal residue" evidence="1">
    <location>
        <position position="1"/>
    </location>
</feature>
<accession>Q4CLB6</accession>
<dbReference type="SMR" id="Q4CLB6"/>
<organism evidence="1 2">
    <name type="scientific">Trypanosoma cruzi (strain CL Brener)</name>
    <dbReference type="NCBI Taxonomy" id="353153"/>
    <lineage>
        <taxon>Eukaryota</taxon>
        <taxon>Discoba</taxon>
        <taxon>Euglenozoa</taxon>
        <taxon>Kinetoplastea</taxon>
        <taxon>Metakinetoplastina</taxon>
        <taxon>Trypanosomatida</taxon>
        <taxon>Trypanosomatidae</taxon>
        <taxon>Trypanosoma</taxon>
        <taxon>Schizotrypanum</taxon>
    </lineage>
</organism>
<dbReference type="AlphaFoldDB" id="Q4CLB6"/>
<evidence type="ECO:0000313" key="1">
    <source>
        <dbReference type="EMBL" id="EAN81068.1"/>
    </source>
</evidence>
<dbReference type="KEGG" id="tcr:432867.20"/>
<dbReference type="InterPro" id="IPR058760">
    <property type="entry name" value="RESC11-like"/>
</dbReference>
<proteinExistence type="predicted"/>